<dbReference type="Proteomes" id="UP000178606">
    <property type="component" value="Unassembled WGS sequence"/>
</dbReference>
<gene>
    <name evidence="10" type="ORF">A3F84_04030</name>
</gene>
<evidence type="ECO:0000256" key="6">
    <source>
        <dbReference type="ARBA" id="ARBA00022989"/>
    </source>
</evidence>
<dbReference type="GO" id="GO:0016757">
    <property type="term" value="F:glycosyltransferase activity"/>
    <property type="evidence" value="ECO:0007669"/>
    <property type="project" value="UniProtKB-KW"/>
</dbReference>
<evidence type="ECO:0000256" key="8">
    <source>
        <dbReference type="SAM" id="Phobius"/>
    </source>
</evidence>
<dbReference type="EMBL" id="MFKF01000150">
    <property type="protein sequence ID" value="OGG52239.1"/>
    <property type="molecule type" value="Genomic_DNA"/>
</dbReference>
<dbReference type="PANTHER" id="PTHR48090">
    <property type="entry name" value="UNDECAPRENYL-PHOSPHATE 4-DEOXY-4-FORMAMIDO-L-ARABINOSE TRANSFERASE-RELATED"/>
    <property type="match status" value="1"/>
</dbReference>
<evidence type="ECO:0000256" key="5">
    <source>
        <dbReference type="ARBA" id="ARBA00022985"/>
    </source>
</evidence>
<organism evidence="10 11">
    <name type="scientific">Handelsmanbacteria sp. (strain RIFCSPLOWO2_12_FULL_64_10)</name>
    <dbReference type="NCBI Taxonomy" id="1817868"/>
    <lineage>
        <taxon>Bacteria</taxon>
        <taxon>Candidatus Handelsmaniibacteriota</taxon>
    </lineage>
</organism>
<evidence type="ECO:0000256" key="7">
    <source>
        <dbReference type="ARBA" id="ARBA00023136"/>
    </source>
</evidence>
<comment type="caution">
    <text evidence="10">The sequence shown here is derived from an EMBL/GenBank/DDBJ whole genome shotgun (WGS) entry which is preliminary data.</text>
</comment>
<keyword evidence="2" id="KW-0328">Glycosyltransferase</keyword>
<feature type="transmembrane region" description="Helical" evidence="8">
    <location>
        <begin position="233"/>
        <end position="256"/>
    </location>
</feature>
<sequence>MTSPKPDVTVFIPAHNEEGNIPVLIDKIARTFSDRGIDGEVVFVDDGSTDGTLREAEEEARRYPFLRVIPHRRNLGLTEAMKTGFAHARGDRIVFLCADLTSDPEEDIPKLLGKMDEGYDMVAGWRQGRADGKEPASRVYNAVCRWLFDVDAHDMNWVKAFTREVMEDLTLRSDWHRFVYMLAAEKGYRVGEVPTNCYPRRRGYSKFGWSRIPVSFLDVIALKFQTVFSRKPMIFFGGLGVVLMGVGAALFVYLAYLWLTIQTQQRPIFTLAVMFILSGLQLFVTGFLADLVVNCDDRIEKIERILKKR</sequence>
<keyword evidence="5" id="KW-0448">Lipopolysaccharide biosynthesis</keyword>
<accession>A0A1F6CSS9</accession>
<dbReference type="AlphaFoldDB" id="A0A1F6CSS9"/>
<dbReference type="InterPro" id="IPR050256">
    <property type="entry name" value="Glycosyltransferase_2"/>
</dbReference>
<dbReference type="Gene3D" id="3.90.550.10">
    <property type="entry name" value="Spore Coat Polysaccharide Biosynthesis Protein SpsA, Chain A"/>
    <property type="match status" value="1"/>
</dbReference>
<dbReference type="GO" id="GO:0005886">
    <property type="term" value="C:plasma membrane"/>
    <property type="evidence" value="ECO:0007669"/>
    <property type="project" value="TreeGrafter"/>
</dbReference>
<keyword evidence="1" id="KW-1003">Cell membrane</keyword>
<keyword evidence="7 8" id="KW-0472">Membrane</keyword>
<dbReference type="SUPFAM" id="SSF53448">
    <property type="entry name" value="Nucleotide-diphospho-sugar transferases"/>
    <property type="match status" value="1"/>
</dbReference>
<evidence type="ECO:0000256" key="2">
    <source>
        <dbReference type="ARBA" id="ARBA00022676"/>
    </source>
</evidence>
<dbReference type="InterPro" id="IPR029044">
    <property type="entry name" value="Nucleotide-diphossugar_trans"/>
</dbReference>
<evidence type="ECO:0000313" key="10">
    <source>
        <dbReference type="EMBL" id="OGG52239.1"/>
    </source>
</evidence>
<dbReference type="GO" id="GO:0009103">
    <property type="term" value="P:lipopolysaccharide biosynthetic process"/>
    <property type="evidence" value="ECO:0007669"/>
    <property type="project" value="UniProtKB-KW"/>
</dbReference>
<keyword evidence="4 8" id="KW-0812">Transmembrane</keyword>
<evidence type="ECO:0000313" key="11">
    <source>
        <dbReference type="Proteomes" id="UP000178606"/>
    </source>
</evidence>
<feature type="domain" description="Glycosyltransferase 2-like" evidence="9">
    <location>
        <begin position="9"/>
        <end position="145"/>
    </location>
</feature>
<evidence type="ECO:0000256" key="3">
    <source>
        <dbReference type="ARBA" id="ARBA00022679"/>
    </source>
</evidence>
<evidence type="ECO:0000259" key="9">
    <source>
        <dbReference type="Pfam" id="PF00535"/>
    </source>
</evidence>
<protein>
    <recommendedName>
        <fullName evidence="9">Glycosyltransferase 2-like domain-containing protein</fullName>
    </recommendedName>
</protein>
<keyword evidence="3" id="KW-0808">Transferase</keyword>
<dbReference type="PANTHER" id="PTHR48090:SF3">
    <property type="entry name" value="UNDECAPRENYL-PHOSPHATE 4-DEOXY-4-FORMAMIDO-L-ARABINOSE TRANSFERASE"/>
    <property type="match status" value="1"/>
</dbReference>
<feature type="transmembrane region" description="Helical" evidence="8">
    <location>
        <begin position="268"/>
        <end position="293"/>
    </location>
</feature>
<reference evidence="10 11" key="1">
    <citation type="journal article" date="2016" name="Nat. Commun.">
        <title>Thousands of microbial genomes shed light on interconnected biogeochemical processes in an aquifer system.</title>
        <authorList>
            <person name="Anantharaman K."/>
            <person name="Brown C.T."/>
            <person name="Hug L.A."/>
            <person name="Sharon I."/>
            <person name="Castelle C.J."/>
            <person name="Probst A.J."/>
            <person name="Thomas B.C."/>
            <person name="Singh A."/>
            <person name="Wilkins M.J."/>
            <person name="Karaoz U."/>
            <person name="Brodie E.L."/>
            <person name="Williams K.H."/>
            <person name="Hubbard S.S."/>
            <person name="Banfield J.F."/>
        </authorList>
    </citation>
    <scope>NUCLEOTIDE SEQUENCE [LARGE SCALE GENOMIC DNA]</scope>
    <source>
        <strain evidence="11">RIFCSPLOWO2_12_FULL_64_10</strain>
    </source>
</reference>
<evidence type="ECO:0000256" key="4">
    <source>
        <dbReference type="ARBA" id="ARBA00022692"/>
    </source>
</evidence>
<keyword evidence="6 8" id="KW-1133">Transmembrane helix</keyword>
<name>A0A1F6CSS9_HANXR</name>
<proteinExistence type="predicted"/>
<dbReference type="CDD" id="cd04179">
    <property type="entry name" value="DPM_DPG-synthase_like"/>
    <property type="match status" value="1"/>
</dbReference>
<dbReference type="Pfam" id="PF00535">
    <property type="entry name" value="Glycos_transf_2"/>
    <property type="match status" value="1"/>
</dbReference>
<dbReference type="InterPro" id="IPR001173">
    <property type="entry name" value="Glyco_trans_2-like"/>
</dbReference>
<evidence type="ECO:0000256" key="1">
    <source>
        <dbReference type="ARBA" id="ARBA00022475"/>
    </source>
</evidence>